<keyword evidence="2 6" id="KW-0409">Iron storage</keyword>
<dbReference type="PANTHER" id="PTHR11431">
    <property type="entry name" value="FERRITIN"/>
    <property type="match status" value="1"/>
</dbReference>
<gene>
    <name evidence="8" type="ORF">niasHS_002717</name>
</gene>
<dbReference type="EMBL" id="JBICCN010000056">
    <property type="protein sequence ID" value="KAL3097001.1"/>
    <property type="molecule type" value="Genomic_DNA"/>
</dbReference>
<evidence type="ECO:0000313" key="9">
    <source>
        <dbReference type="Proteomes" id="UP001620645"/>
    </source>
</evidence>
<evidence type="ECO:0000256" key="5">
    <source>
        <dbReference type="PIRSR" id="PIRSR601519-1"/>
    </source>
</evidence>
<sequence>MAYQAAQARQNFSASVEEAINKQIRNELNASYAYLAMANYFNRVDVALSGATEFFGKQSVEERVHALKLIDYVNARGGHVKLMPLPAPAQQEWVNLHSALLDALELEKANNANLLKLHKLASDNNDPDLTNFLEEFYLREQVDEIQRLARMANQLLRMGTSGLSEHLFDQELRKGTTVPLDE</sequence>
<organism evidence="8 9">
    <name type="scientific">Heterodera schachtii</name>
    <name type="common">Sugarbeet cyst nematode worm</name>
    <name type="synonym">Tylenchus schachtii</name>
    <dbReference type="NCBI Taxonomy" id="97005"/>
    <lineage>
        <taxon>Eukaryota</taxon>
        <taxon>Metazoa</taxon>
        <taxon>Ecdysozoa</taxon>
        <taxon>Nematoda</taxon>
        <taxon>Chromadorea</taxon>
        <taxon>Rhabditida</taxon>
        <taxon>Tylenchina</taxon>
        <taxon>Tylenchomorpha</taxon>
        <taxon>Tylenchoidea</taxon>
        <taxon>Heteroderidae</taxon>
        <taxon>Heteroderinae</taxon>
        <taxon>Heterodera</taxon>
    </lineage>
</organism>
<dbReference type="PROSITE" id="PS50905">
    <property type="entry name" value="FERRITIN_LIKE"/>
    <property type="match status" value="1"/>
</dbReference>
<accession>A0ABD2K290</accession>
<feature type="binding site" evidence="5">
    <location>
        <position position="27"/>
    </location>
    <ligand>
        <name>Fe cation</name>
        <dbReference type="ChEBI" id="CHEBI:24875"/>
        <label>1</label>
    </ligand>
</feature>
<dbReference type="Gene3D" id="1.20.1260.10">
    <property type="match status" value="1"/>
</dbReference>
<evidence type="ECO:0000256" key="6">
    <source>
        <dbReference type="RuleBase" id="RU361145"/>
    </source>
</evidence>
<proteinExistence type="inferred from homology"/>
<dbReference type="SUPFAM" id="SSF47240">
    <property type="entry name" value="Ferritin-like"/>
    <property type="match status" value="1"/>
</dbReference>
<evidence type="ECO:0000256" key="4">
    <source>
        <dbReference type="ARBA" id="ARBA00023004"/>
    </source>
</evidence>
<evidence type="ECO:0000256" key="2">
    <source>
        <dbReference type="ARBA" id="ARBA00022434"/>
    </source>
</evidence>
<evidence type="ECO:0000256" key="1">
    <source>
        <dbReference type="ARBA" id="ARBA00007513"/>
    </source>
</evidence>
<feature type="binding site" evidence="5">
    <location>
        <position position="141"/>
    </location>
    <ligand>
        <name>Fe cation</name>
        <dbReference type="ChEBI" id="CHEBI:24875"/>
        <label>1</label>
    </ligand>
</feature>
<protein>
    <recommendedName>
        <fullName evidence="6">Ferritin</fullName>
        <ecNumber evidence="6">1.16.3.1</ecNumber>
    </recommendedName>
</protein>
<dbReference type="GO" id="GO:0046872">
    <property type="term" value="F:metal ion binding"/>
    <property type="evidence" value="ECO:0007669"/>
    <property type="project" value="UniProtKB-KW"/>
</dbReference>
<name>A0ABD2K290_HETSC</name>
<comment type="similarity">
    <text evidence="1 6">Belongs to the ferritin family.</text>
</comment>
<dbReference type="CDD" id="cd01056">
    <property type="entry name" value="Euk_Ferritin"/>
    <property type="match status" value="1"/>
</dbReference>
<dbReference type="Pfam" id="PF00210">
    <property type="entry name" value="Ferritin"/>
    <property type="match status" value="1"/>
</dbReference>
<dbReference type="GO" id="GO:0006879">
    <property type="term" value="P:intracellular iron ion homeostasis"/>
    <property type="evidence" value="ECO:0007669"/>
    <property type="project" value="UniProtKB-KW"/>
</dbReference>
<keyword evidence="6" id="KW-0560">Oxidoreductase</keyword>
<dbReference type="InterPro" id="IPR001519">
    <property type="entry name" value="Ferritin"/>
</dbReference>
<dbReference type="InterPro" id="IPR008331">
    <property type="entry name" value="Ferritin_DPS_dom"/>
</dbReference>
<dbReference type="EC" id="1.16.3.1" evidence="6"/>
<evidence type="ECO:0000259" key="7">
    <source>
        <dbReference type="PROSITE" id="PS50905"/>
    </source>
</evidence>
<feature type="domain" description="Ferritin-like diiron" evidence="7">
    <location>
        <begin position="10"/>
        <end position="159"/>
    </location>
</feature>
<evidence type="ECO:0000256" key="3">
    <source>
        <dbReference type="ARBA" id="ARBA00022723"/>
    </source>
</evidence>
<comment type="catalytic activity">
    <reaction evidence="6">
        <text>4 Fe(2+) + O2 + 4 H(+) = 4 Fe(3+) + 2 H2O</text>
        <dbReference type="Rhea" id="RHEA:11148"/>
        <dbReference type="ChEBI" id="CHEBI:15377"/>
        <dbReference type="ChEBI" id="CHEBI:15378"/>
        <dbReference type="ChEBI" id="CHEBI:15379"/>
        <dbReference type="ChEBI" id="CHEBI:29033"/>
        <dbReference type="ChEBI" id="CHEBI:29034"/>
        <dbReference type="EC" id="1.16.3.1"/>
    </reaction>
</comment>
<dbReference type="FunFam" id="1.20.1260.10:FF:000002">
    <property type="entry name" value="Ferritin, mitochondrial"/>
    <property type="match status" value="1"/>
</dbReference>
<feature type="binding site" evidence="5">
    <location>
        <position position="62"/>
    </location>
    <ligand>
        <name>Fe cation</name>
        <dbReference type="ChEBI" id="CHEBI:24875"/>
        <label>1</label>
    </ligand>
</feature>
<feature type="binding site" evidence="5">
    <location>
        <position position="107"/>
    </location>
    <ligand>
        <name>Fe cation</name>
        <dbReference type="ChEBI" id="CHEBI:24875"/>
        <label>1</label>
    </ligand>
</feature>
<dbReference type="AlphaFoldDB" id="A0ABD2K290"/>
<comment type="caution">
    <text evidence="8">The sequence shown here is derived from an EMBL/GenBank/DDBJ whole genome shotgun (WGS) entry which is preliminary data.</text>
</comment>
<dbReference type="InterPro" id="IPR012347">
    <property type="entry name" value="Ferritin-like"/>
</dbReference>
<keyword evidence="9" id="KW-1185">Reference proteome</keyword>
<keyword evidence="4 5" id="KW-0408">Iron</keyword>
<keyword evidence="3 5" id="KW-0479">Metal-binding</keyword>
<dbReference type="InterPro" id="IPR009040">
    <property type="entry name" value="Ferritin-like_diiron"/>
</dbReference>
<dbReference type="InterPro" id="IPR009078">
    <property type="entry name" value="Ferritin-like_SF"/>
</dbReference>
<reference evidence="8 9" key="1">
    <citation type="submission" date="2024-10" db="EMBL/GenBank/DDBJ databases">
        <authorList>
            <person name="Kim D."/>
        </authorList>
    </citation>
    <scope>NUCLEOTIDE SEQUENCE [LARGE SCALE GENOMIC DNA]</scope>
    <source>
        <strain evidence="8">Taebaek</strain>
    </source>
</reference>
<dbReference type="Proteomes" id="UP001620645">
    <property type="component" value="Unassembled WGS sequence"/>
</dbReference>
<comment type="function">
    <text evidence="6">Stores iron in a soluble, non-toxic, readily available form. Important for iron homeostasis. Iron is taken up in the ferrous form and deposited as ferric hydroxides after oxidation.</text>
</comment>
<feature type="binding site" evidence="5">
    <location>
        <position position="65"/>
    </location>
    <ligand>
        <name>Fe cation</name>
        <dbReference type="ChEBI" id="CHEBI:24875"/>
        <label>1</label>
    </ligand>
</feature>
<dbReference type="PANTHER" id="PTHR11431:SF75">
    <property type="entry name" value="FERRITIN"/>
    <property type="match status" value="1"/>
</dbReference>
<dbReference type="GO" id="GO:0004322">
    <property type="term" value="F:ferroxidase activity"/>
    <property type="evidence" value="ECO:0007669"/>
    <property type="project" value="UniProtKB-EC"/>
</dbReference>
<evidence type="ECO:0000313" key="8">
    <source>
        <dbReference type="EMBL" id="KAL3097001.1"/>
    </source>
</evidence>